<reference evidence="2" key="1">
    <citation type="submission" date="2015-01" db="EMBL/GenBank/DDBJ databases">
        <authorList>
            <person name="MANFREDI Pablo"/>
        </authorList>
    </citation>
    <scope>NUCLEOTIDE SEQUENCE [LARGE SCALE GENOMIC DNA]</scope>
    <source>
        <strain evidence="2">Cc11</strain>
    </source>
</reference>
<evidence type="ECO:0000313" key="1">
    <source>
        <dbReference type="EMBL" id="CEN49650.1"/>
    </source>
</evidence>
<gene>
    <name evidence="1" type="ORF">CCAN11_1970017</name>
</gene>
<dbReference type="Proteomes" id="UP000039370">
    <property type="component" value="Unassembled WGS sequence"/>
</dbReference>
<dbReference type="AlphaFoldDB" id="A0A0B7ID40"/>
<name>A0A0B7ID40_9FLAO</name>
<organism evidence="1 2">
    <name type="scientific">Capnocytophaga canimorsus</name>
    <dbReference type="NCBI Taxonomy" id="28188"/>
    <lineage>
        <taxon>Bacteria</taxon>
        <taxon>Pseudomonadati</taxon>
        <taxon>Bacteroidota</taxon>
        <taxon>Flavobacteriia</taxon>
        <taxon>Flavobacteriales</taxon>
        <taxon>Flavobacteriaceae</taxon>
        <taxon>Capnocytophaga</taxon>
    </lineage>
</organism>
<sequence length="74" mass="8242">MWGSKSRKCSIFPLDFCAERVAIYHASALFFPNQIIDAIAITGTAQEPTALAPCRLAERVDSLWQNTKLDKSNL</sequence>
<dbReference type="EMBL" id="CDOK01000109">
    <property type="protein sequence ID" value="CEN49650.1"/>
    <property type="molecule type" value="Genomic_DNA"/>
</dbReference>
<accession>A0A0B7ID40</accession>
<evidence type="ECO:0000313" key="2">
    <source>
        <dbReference type="Proteomes" id="UP000039370"/>
    </source>
</evidence>
<protein>
    <submittedName>
        <fullName evidence="1">Uncharacterized protein</fullName>
    </submittedName>
</protein>
<proteinExistence type="predicted"/>